<dbReference type="PANTHER" id="PTHR10724:SF7">
    <property type="entry name" value="SMALL RIBOSOMAL SUBUNIT PROTEIN BS1C"/>
    <property type="match status" value="1"/>
</dbReference>
<dbReference type="InterPro" id="IPR012340">
    <property type="entry name" value="NA-bd_OB-fold"/>
</dbReference>
<keyword evidence="2" id="KW-0677">Repeat</keyword>
<name>A0A7V3KNI0_UNCW3</name>
<dbReference type="Pfam" id="PF00575">
    <property type="entry name" value="S1"/>
    <property type="match status" value="6"/>
</dbReference>
<proteinExistence type="inferred from homology"/>
<evidence type="ECO:0000256" key="5">
    <source>
        <dbReference type="ARBA" id="ARBA00023274"/>
    </source>
</evidence>
<dbReference type="AlphaFoldDB" id="A0A7V3KNI0"/>
<dbReference type="Gene3D" id="2.40.50.140">
    <property type="entry name" value="Nucleic acid-binding proteins"/>
    <property type="match status" value="6"/>
</dbReference>
<dbReference type="CDD" id="cd04465">
    <property type="entry name" value="S1_RPS1_repeat_ec2_hs2"/>
    <property type="match status" value="1"/>
</dbReference>
<gene>
    <name evidence="9" type="ORF">ENV38_03555</name>
</gene>
<dbReference type="InterPro" id="IPR050437">
    <property type="entry name" value="Ribos_protein_bS1-like"/>
</dbReference>
<feature type="domain" description="S1 motif" evidence="8">
    <location>
        <begin position="451"/>
        <end position="518"/>
    </location>
</feature>
<dbReference type="CDD" id="cd05688">
    <property type="entry name" value="S1_RPS1_repeat_ec3"/>
    <property type="match status" value="1"/>
</dbReference>
<keyword evidence="3 7" id="KW-0694">RNA-binding</keyword>
<dbReference type="PRINTS" id="PR00681">
    <property type="entry name" value="RIBOSOMALS1"/>
</dbReference>
<evidence type="ECO:0000259" key="8">
    <source>
        <dbReference type="PROSITE" id="PS50126"/>
    </source>
</evidence>
<evidence type="ECO:0000256" key="6">
    <source>
        <dbReference type="ARBA" id="ARBA00025604"/>
    </source>
</evidence>
<protein>
    <recommendedName>
        <fullName evidence="7">30S ribosomal protein S1</fullName>
    </recommendedName>
</protein>
<keyword evidence="5 7" id="KW-0687">Ribonucleoprotein</keyword>
<comment type="similarity">
    <text evidence="1 7">Belongs to the bacterial ribosomal protein bS1 family.</text>
</comment>
<sequence length="573" mass="64782">MAEEKLMQDSEFEELLQKSIVVPREGEIVRGTIVKVTPQEVFIDIGTKSEGVCPRVEFKEPDIKPGDVVYVYIDAIDGKDGRTIVSKHKADFLMVWDRINEAYKNEEIIEAKVLRQIKGGLIVEVFGVDAFLPGSQIDVKKLKNIGSFVGKTIQVKIIKLNRQRKNIVVSRKEVIEAELENQKMKLMSMKVGDILEGVVKNITDFGVFVDVGGIDGLIHISDLSWTRVEDIHSIVKPGDVIKVKVLDIDYENNRLSLGYKQLQPHPFEKVASKYPLGSLHKGTVKKILDFGVIVELEPGVEGLVHITEMRWGKPPVHPSEMVKEGDKVDVVVLNVDVEKQRISLGMKQATPDPWSMIDEKYPVGSIVKGTIKDFDSQGAFVELEDGIQGYLHVGDISWTKRYKSPEEALRRGQKLRFKVLATDKKGRMVMLSLKHTRPNPWEEIEKTLLPGTEIKAVVTEITDRGIYVEIQGALEGFVPANQLHRKGNPAEVYQVGEELNLKVFRVEPAKKRILLSEREFYRAKEKQEVAAKAEEAATPTFKSEPVRLNLGEILRQELQKLEELKNIMEEPEE</sequence>
<dbReference type="GO" id="GO:0006412">
    <property type="term" value="P:translation"/>
    <property type="evidence" value="ECO:0007669"/>
    <property type="project" value="InterPro"/>
</dbReference>
<evidence type="ECO:0000256" key="1">
    <source>
        <dbReference type="ARBA" id="ARBA00006767"/>
    </source>
</evidence>
<feature type="domain" description="S1 motif" evidence="8">
    <location>
        <begin position="106"/>
        <end position="172"/>
    </location>
</feature>
<organism evidence="9">
    <name type="scientific">candidate division WOR-3 bacterium</name>
    <dbReference type="NCBI Taxonomy" id="2052148"/>
    <lineage>
        <taxon>Bacteria</taxon>
        <taxon>Bacteria division WOR-3</taxon>
    </lineage>
</organism>
<dbReference type="FunFam" id="2.40.50.140:FF:000051">
    <property type="entry name" value="RNA-binding transcriptional accessory protein"/>
    <property type="match status" value="1"/>
</dbReference>
<dbReference type="SUPFAM" id="SSF50249">
    <property type="entry name" value="Nucleic acid-binding proteins"/>
    <property type="match status" value="6"/>
</dbReference>
<comment type="function">
    <text evidence="6 7">Binds mRNA; thus facilitating recognition of the initiation point. It is needed to translate mRNA with a short Shine-Dalgarno (SD) purine-rich sequence.</text>
</comment>
<dbReference type="PANTHER" id="PTHR10724">
    <property type="entry name" value="30S RIBOSOMAL PROTEIN S1"/>
    <property type="match status" value="1"/>
</dbReference>
<dbReference type="InterPro" id="IPR003029">
    <property type="entry name" value="S1_domain"/>
</dbReference>
<comment type="caution">
    <text evidence="9">The sequence shown here is derived from an EMBL/GenBank/DDBJ whole genome shotgun (WGS) entry which is preliminary data.</text>
</comment>
<dbReference type="InterPro" id="IPR035104">
    <property type="entry name" value="Ribosomal_protein_S1-like"/>
</dbReference>
<evidence type="ECO:0000256" key="7">
    <source>
        <dbReference type="PIRNR" id="PIRNR002111"/>
    </source>
</evidence>
<dbReference type="GO" id="GO:0003735">
    <property type="term" value="F:structural constituent of ribosome"/>
    <property type="evidence" value="ECO:0007669"/>
    <property type="project" value="InterPro"/>
</dbReference>
<evidence type="ECO:0000256" key="2">
    <source>
        <dbReference type="ARBA" id="ARBA00022737"/>
    </source>
</evidence>
<dbReference type="GO" id="GO:0003729">
    <property type="term" value="F:mRNA binding"/>
    <property type="evidence" value="ECO:0007669"/>
    <property type="project" value="TreeGrafter"/>
</dbReference>
<feature type="domain" description="S1 motif" evidence="8">
    <location>
        <begin position="364"/>
        <end position="434"/>
    </location>
</feature>
<evidence type="ECO:0000256" key="4">
    <source>
        <dbReference type="ARBA" id="ARBA00022980"/>
    </source>
</evidence>
<dbReference type="EMBL" id="DTGD01000133">
    <property type="protein sequence ID" value="HGB35961.1"/>
    <property type="molecule type" value="Genomic_DNA"/>
</dbReference>
<dbReference type="CDD" id="cd05687">
    <property type="entry name" value="S1_RPS1_repeat_ec1_hs1"/>
    <property type="match status" value="1"/>
</dbReference>
<dbReference type="InterPro" id="IPR000110">
    <property type="entry name" value="Ribosomal_bS1"/>
</dbReference>
<dbReference type="FunFam" id="2.40.50.140:FF:000103">
    <property type="entry name" value="protein RRP5 homolog"/>
    <property type="match status" value="1"/>
</dbReference>
<dbReference type="SMART" id="SM00316">
    <property type="entry name" value="S1"/>
    <property type="match status" value="6"/>
</dbReference>
<dbReference type="PROSITE" id="PS50126">
    <property type="entry name" value="S1"/>
    <property type="match status" value="6"/>
</dbReference>
<evidence type="ECO:0000313" key="9">
    <source>
        <dbReference type="EMBL" id="HGB35961.1"/>
    </source>
</evidence>
<dbReference type="PIRSF" id="PIRSF002111">
    <property type="entry name" value="RpsA"/>
    <property type="match status" value="1"/>
</dbReference>
<keyword evidence="4 7" id="KW-0689">Ribosomal protein</keyword>
<feature type="domain" description="S1 motif" evidence="8">
    <location>
        <begin position="277"/>
        <end position="347"/>
    </location>
</feature>
<reference evidence="9" key="1">
    <citation type="journal article" date="2020" name="mSystems">
        <title>Genome- and Community-Level Interaction Insights into Carbon Utilization and Element Cycling Functions of Hydrothermarchaeota in Hydrothermal Sediment.</title>
        <authorList>
            <person name="Zhou Z."/>
            <person name="Liu Y."/>
            <person name="Xu W."/>
            <person name="Pan J."/>
            <person name="Luo Z.H."/>
            <person name="Li M."/>
        </authorList>
    </citation>
    <scope>NUCLEOTIDE SEQUENCE [LARGE SCALE GENOMIC DNA]</scope>
    <source>
        <strain evidence="9">SpSt-754</strain>
    </source>
</reference>
<feature type="domain" description="S1 motif" evidence="8">
    <location>
        <begin position="26"/>
        <end position="88"/>
    </location>
</feature>
<feature type="domain" description="S1 motif" evidence="8">
    <location>
        <begin position="192"/>
        <end position="260"/>
    </location>
</feature>
<dbReference type="GO" id="GO:0022627">
    <property type="term" value="C:cytosolic small ribosomal subunit"/>
    <property type="evidence" value="ECO:0007669"/>
    <property type="project" value="TreeGrafter"/>
</dbReference>
<accession>A0A7V3KNI0</accession>
<evidence type="ECO:0000256" key="3">
    <source>
        <dbReference type="ARBA" id="ARBA00022884"/>
    </source>
</evidence>